<evidence type="ECO:0000256" key="7">
    <source>
        <dbReference type="ARBA" id="ARBA00023163"/>
    </source>
</evidence>
<evidence type="ECO:0000256" key="4">
    <source>
        <dbReference type="ARBA" id="ARBA00022478"/>
    </source>
</evidence>
<keyword evidence="5 10" id="KW-0808">Transferase</keyword>
<evidence type="ECO:0000313" key="12">
    <source>
        <dbReference type="Proteomes" id="UP001595880"/>
    </source>
</evidence>
<dbReference type="HAMAP" id="MF_00366">
    <property type="entry name" value="RNApol_bact_RpoZ"/>
    <property type="match status" value="1"/>
</dbReference>
<keyword evidence="6 10" id="KW-0548">Nucleotidyltransferase</keyword>
<comment type="similarity">
    <text evidence="1 10">Belongs to the RNA polymerase subunit omega family.</text>
</comment>
<proteinExistence type="inferred from homology"/>
<dbReference type="NCBIfam" id="TIGR00690">
    <property type="entry name" value="rpoZ"/>
    <property type="match status" value="1"/>
</dbReference>
<evidence type="ECO:0000256" key="10">
    <source>
        <dbReference type="HAMAP-Rule" id="MF_00366"/>
    </source>
</evidence>
<dbReference type="InterPro" id="IPR036161">
    <property type="entry name" value="RPB6/omega-like_sf"/>
</dbReference>
<keyword evidence="4 10" id="KW-0240">DNA-directed RNA polymerase</keyword>
<name>A0ABV8VVU4_9BACI</name>
<evidence type="ECO:0000256" key="3">
    <source>
        <dbReference type="ARBA" id="ARBA00013725"/>
    </source>
</evidence>
<evidence type="ECO:0000313" key="11">
    <source>
        <dbReference type="EMBL" id="MFC4387348.1"/>
    </source>
</evidence>
<dbReference type="EC" id="2.7.7.6" evidence="2 10"/>
<comment type="subunit">
    <text evidence="10">The RNAP catalytic core consists of 2 alpha, 1 beta, 1 beta' and 1 omega subunit. When a sigma factor is associated with the core the holoenzyme is formed, which can initiate transcription.</text>
</comment>
<dbReference type="SMART" id="SM01409">
    <property type="entry name" value="RNA_pol_Rpb6"/>
    <property type="match status" value="1"/>
</dbReference>
<protein>
    <recommendedName>
        <fullName evidence="3 10">DNA-directed RNA polymerase subunit omega</fullName>
        <shortName evidence="10">RNAP omega subunit</shortName>
        <ecNumber evidence="2 10">2.7.7.6</ecNumber>
    </recommendedName>
    <alternativeName>
        <fullName evidence="10">RNA polymerase omega subunit</fullName>
    </alternativeName>
    <alternativeName>
        <fullName evidence="8 10">Transcriptase subunit omega</fullName>
    </alternativeName>
</protein>
<sequence>MILEPSIDKLQSKINSKYTLVTLAARRARQIQDTKVHQIENPKAATFVGVALEEILEEKLSIEPGSEGLED</sequence>
<gene>
    <name evidence="10 11" type="primary">rpoZ</name>
    <name evidence="11" type="ORF">ACFOZ1_05930</name>
</gene>
<reference evidence="12" key="1">
    <citation type="journal article" date="2019" name="Int. J. Syst. Evol. Microbiol.">
        <title>The Global Catalogue of Microorganisms (GCM) 10K type strain sequencing project: providing services to taxonomists for standard genome sequencing and annotation.</title>
        <authorList>
            <consortium name="The Broad Institute Genomics Platform"/>
            <consortium name="The Broad Institute Genome Sequencing Center for Infectious Disease"/>
            <person name="Wu L."/>
            <person name="Ma J."/>
        </authorList>
    </citation>
    <scope>NUCLEOTIDE SEQUENCE [LARGE SCALE GENOMIC DNA]</scope>
    <source>
        <strain evidence="12">KACC 14058</strain>
    </source>
</reference>
<dbReference type="Proteomes" id="UP001595880">
    <property type="component" value="Unassembled WGS sequence"/>
</dbReference>
<dbReference type="GO" id="GO:0000428">
    <property type="term" value="C:DNA-directed RNA polymerase complex"/>
    <property type="evidence" value="ECO:0007669"/>
    <property type="project" value="UniProtKB-KW"/>
</dbReference>
<dbReference type="GO" id="GO:0003899">
    <property type="term" value="F:DNA-directed RNA polymerase activity"/>
    <property type="evidence" value="ECO:0007669"/>
    <property type="project" value="UniProtKB-EC"/>
</dbReference>
<comment type="caution">
    <text evidence="11">The sequence shown here is derived from an EMBL/GenBank/DDBJ whole genome shotgun (WGS) entry which is preliminary data.</text>
</comment>
<dbReference type="PANTHER" id="PTHR34476">
    <property type="entry name" value="DNA-DIRECTED RNA POLYMERASE SUBUNIT OMEGA"/>
    <property type="match status" value="1"/>
</dbReference>
<organism evidence="11 12">
    <name type="scientific">Gracilibacillus marinus</name>
    <dbReference type="NCBI Taxonomy" id="630535"/>
    <lineage>
        <taxon>Bacteria</taxon>
        <taxon>Bacillati</taxon>
        <taxon>Bacillota</taxon>
        <taxon>Bacilli</taxon>
        <taxon>Bacillales</taxon>
        <taxon>Bacillaceae</taxon>
        <taxon>Gracilibacillus</taxon>
    </lineage>
</organism>
<keyword evidence="7 10" id="KW-0804">Transcription</keyword>
<evidence type="ECO:0000256" key="1">
    <source>
        <dbReference type="ARBA" id="ARBA00006711"/>
    </source>
</evidence>
<dbReference type="EMBL" id="JBHSDV010000001">
    <property type="protein sequence ID" value="MFC4387348.1"/>
    <property type="molecule type" value="Genomic_DNA"/>
</dbReference>
<comment type="catalytic activity">
    <reaction evidence="9 10">
        <text>RNA(n) + a ribonucleoside 5'-triphosphate = RNA(n+1) + diphosphate</text>
        <dbReference type="Rhea" id="RHEA:21248"/>
        <dbReference type="Rhea" id="RHEA-COMP:14527"/>
        <dbReference type="Rhea" id="RHEA-COMP:17342"/>
        <dbReference type="ChEBI" id="CHEBI:33019"/>
        <dbReference type="ChEBI" id="CHEBI:61557"/>
        <dbReference type="ChEBI" id="CHEBI:140395"/>
        <dbReference type="EC" id="2.7.7.6"/>
    </reaction>
</comment>
<evidence type="ECO:0000256" key="6">
    <source>
        <dbReference type="ARBA" id="ARBA00022695"/>
    </source>
</evidence>
<dbReference type="Pfam" id="PF01192">
    <property type="entry name" value="RNA_pol_Rpb6"/>
    <property type="match status" value="1"/>
</dbReference>
<evidence type="ECO:0000256" key="2">
    <source>
        <dbReference type="ARBA" id="ARBA00012418"/>
    </source>
</evidence>
<dbReference type="InterPro" id="IPR006110">
    <property type="entry name" value="Pol_omega/Rpo6/RPB6"/>
</dbReference>
<comment type="function">
    <text evidence="10">Promotes RNA polymerase assembly. Latches the N- and C-terminal regions of the beta' subunit thereby facilitating its interaction with the beta and alpha subunits.</text>
</comment>
<evidence type="ECO:0000256" key="9">
    <source>
        <dbReference type="ARBA" id="ARBA00048552"/>
    </source>
</evidence>
<evidence type="ECO:0000256" key="8">
    <source>
        <dbReference type="ARBA" id="ARBA00029924"/>
    </source>
</evidence>
<dbReference type="SUPFAM" id="SSF63562">
    <property type="entry name" value="RPB6/omega subunit-like"/>
    <property type="match status" value="1"/>
</dbReference>
<dbReference type="Gene3D" id="3.90.940.10">
    <property type="match status" value="1"/>
</dbReference>
<dbReference type="RefSeq" id="WP_390197059.1">
    <property type="nucleotide sequence ID" value="NZ_JBHSDV010000001.1"/>
</dbReference>
<keyword evidence="12" id="KW-1185">Reference proteome</keyword>
<dbReference type="PANTHER" id="PTHR34476:SF1">
    <property type="entry name" value="DNA-DIRECTED RNA POLYMERASE SUBUNIT OMEGA"/>
    <property type="match status" value="1"/>
</dbReference>
<evidence type="ECO:0000256" key="5">
    <source>
        <dbReference type="ARBA" id="ARBA00022679"/>
    </source>
</evidence>
<accession>A0ABV8VVU4</accession>
<dbReference type="InterPro" id="IPR003716">
    <property type="entry name" value="DNA-dir_RNA_pol_omega"/>
</dbReference>